<evidence type="ECO:0000313" key="2">
    <source>
        <dbReference type="Proteomes" id="UP000218263"/>
    </source>
</evidence>
<name>A0A0X8X221_9SPHI</name>
<proteinExistence type="predicted"/>
<dbReference type="AlphaFoldDB" id="A0A0X8X221"/>
<dbReference type="Proteomes" id="UP000218263">
    <property type="component" value="Chromosome"/>
</dbReference>
<sequence length="53" mass="5766">MKNISFLFATLLLFCLSSCTAIEGIFKAGFAVGIIAVVLVIALIIWIASMFRK</sequence>
<protein>
    <submittedName>
        <fullName evidence="1">Uncharacterized protein</fullName>
    </submittedName>
</protein>
<reference evidence="1 2" key="1">
    <citation type="submission" date="2015-12" db="EMBL/GenBank/DDBJ databases">
        <title>Genome sequence of Mucilaginibacter gotjawali.</title>
        <authorList>
            <person name="Lee J.S."/>
            <person name="Lee K.C."/>
            <person name="Kim K.K."/>
            <person name="Lee B.W."/>
        </authorList>
    </citation>
    <scope>NUCLEOTIDE SEQUENCE [LARGE SCALE GENOMIC DNA]</scope>
    <source>
        <strain evidence="1 2">SA3-7</strain>
    </source>
</reference>
<dbReference type="KEGG" id="mgot:MgSA37_00374"/>
<evidence type="ECO:0000313" key="1">
    <source>
        <dbReference type="EMBL" id="BAU52224.1"/>
    </source>
</evidence>
<organism evidence="1 2">
    <name type="scientific">Mucilaginibacter gotjawali</name>
    <dbReference type="NCBI Taxonomy" id="1550579"/>
    <lineage>
        <taxon>Bacteria</taxon>
        <taxon>Pseudomonadati</taxon>
        <taxon>Bacteroidota</taxon>
        <taxon>Sphingobacteriia</taxon>
        <taxon>Sphingobacteriales</taxon>
        <taxon>Sphingobacteriaceae</taxon>
        <taxon>Mucilaginibacter</taxon>
    </lineage>
</organism>
<dbReference type="EMBL" id="AP017313">
    <property type="protein sequence ID" value="BAU52224.1"/>
    <property type="molecule type" value="Genomic_DNA"/>
</dbReference>
<gene>
    <name evidence="1" type="ORF">MgSA37_00374</name>
</gene>
<accession>A0A0X8X221</accession>
<keyword evidence="2" id="KW-1185">Reference proteome</keyword>